<evidence type="ECO:0000256" key="5">
    <source>
        <dbReference type="ARBA" id="ARBA00023125"/>
    </source>
</evidence>
<feature type="region of interest" description="Disordered" evidence="9">
    <location>
        <begin position="1"/>
        <end position="28"/>
    </location>
</feature>
<dbReference type="GO" id="GO:0005634">
    <property type="term" value="C:nucleus"/>
    <property type="evidence" value="ECO:0007669"/>
    <property type="project" value="UniProtKB-SubCell"/>
</dbReference>
<dbReference type="EMBL" id="CAJFCJ010000010">
    <property type="protein sequence ID" value="CAD5119676.1"/>
    <property type="molecule type" value="Genomic_DNA"/>
</dbReference>
<proteinExistence type="inferred from homology"/>
<dbReference type="Pfam" id="PF16019">
    <property type="entry name" value="CSRNP_N"/>
    <property type="match status" value="1"/>
</dbReference>
<dbReference type="InterPro" id="IPR031972">
    <property type="entry name" value="CSRNP_N"/>
</dbReference>
<dbReference type="Proteomes" id="UP000549394">
    <property type="component" value="Unassembled WGS sequence"/>
</dbReference>
<keyword evidence="7" id="KW-0804">Transcription</keyword>
<keyword evidence="3" id="KW-0053">Apoptosis</keyword>
<gene>
    <name evidence="11" type="ORF">DGYR_LOCUS7872</name>
</gene>
<comment type="caution">
    <text evidence="11">The sequence shown here is derived from an EMBL/GenBank/DDBJ whole genome shotgun (WGS) entry which is preliminary data.</text>
</comment>
<evidence type="ECO:0000256" key="9">
    <source>
        <dbReference type="SAM" id="MobiDB-lite"/>
    </source>
</evidence>
<evidence type="ECO:0000259" key="10">
    <source>
        <dbReference type="Pfam" id="PF16019"/>
    </source>
</evidence>
<feature type="domain" description="Cysteine/serine-rich nuclear protein N-terminal" evidence="10">
    <location>
        <begin position="26"/>
        <end position="227"/>
    </location>
</feature>
<keyword evidence="8" id="KW-0539">Nucleus</keyword>
<protein>
    <submittedName>
        <fullName evidence="11">DgyrCDS8271</fullName>
    </submittedName>
</protein>
<dbReference type="GO" id="GO:0043565">
    <property type="term" value="F:sequence-specific DNA binding"/>
    <property type="evidence" value="ECO:0007669"/>
    <property type="project" value="TreeGrafter"/>
</dbReference>
<accession>A0A7I8VTM4</accession>
<keyword evidence="5" id="KW-0238">DNA-binding</keyword>
<evidence type="ECO:0000256" key="7">
    <source>
        <dbReference type="ARBA" id="ARBA00023163"/>
    </source>
</evidence>
<dbReference type="AlphaFoldDB" id="A0A7I8VTM4"/>
<evidence type="ECO:0000256" key="4">
    <source>
        <dbReference type="ARBA" id="ARBA00023015"/>
    </source>
</evidence>
<evidence type="ECO:0000256" key="3">
    <source>
        <dbReference type="ARBA" id="ARBA00022703"/>
    </source>
</evidence>
<evidence type="ECO:0000256" key="6">
    <source>
        <dbReference type="ARBA" id="ARBA00023159"/>
    </source>
</evidence>
<evidence type="ECO:0000256" key="2">
    <source>
        <dbReference type="ARBA" id="ARBA00008548"/>
    </source>
</evidence>
<keyword evidence="6" id="KW-0010">Activator</keyword>
<dbReference type="GO" id="GO:0006915">
    <property type="term" value="P:apoptotic process"/>
    <property type="evidence" value="ECO:0007669"/>
    <property type="project" value="UniProtKB-KW"/>
</dbReference>
<reference evidence="11 12" key="1">
    <citation type="submission" date="2020-08" db="EMBL/GenBank/DDBJ databases">
        <authorList>
            <person name="Hejnol A."/>
        </authorList>
    </citation>
    <scope>NUCLEOTIDE SEQUENCE [LARGE SCALE GENOMIC DNA]</scope>
</reference>
<dbReference type="OrthoDB" id="5946974at2759"/>
<comment type="similarity">
    <text evidence="2">Belongs to the AXUD1 family.</text>
</comment>
<name>A0A7I8VTM4_9ANNE</name>
<organism evidence="11 12">
    <name type="scientific">Dimorphilus gyrociliatus</name>
    <dbReference type="NCBI Taxonomy" id="2664684"/>
    <lineage>
        <taxon>Eukaryota</taxon>
        <taxon>Metazoa</taxon>
        <taxon>Spiralia</taxon>
        <taxon>Lophotrochozoa</taxon>
        <taxon>Annelida</taxon>
        <taxon>Polychaeta</taxon>
        <taxon>Polychaeta incertae sedis</taxon>
        <taxon>Dinophilidae</taxon>
        <taxon>Dimorphilus</taxon>
    </lineage>
</organism>
<dbReference type="GO" id="GO:0000981">
    <property type="term" value="F:DNA-binding transcription factor activity, RNA polymerase II-specific"/>
    <property type="evidence" value="ECO:0007669"/>
    <property type="project" value="TreeGrafter"/>
</dbReference>
<keyword evidence="4" id="KW-0805">Transcription regulation</keyword>
<feature type="compositionally biased region" description="Basic and acidic residues" evidence="9">
    <location>
        <begin position="10"/>
        <end position="23"/>
    </location>
</feature>
<feature type="region of interest" description="Disordered" evidence="9">
    <location>
        <begin position="325"/>
        <end position="347"/>
    </location>
</feature>
<sequence length="364" mass="41187">MQVTMKRRASQSDDDPKKSEKGEKRAKKSVSFKHVQVFYFSRQQGFTCVPSQGGSTLGMANEHHDEETLDIDSWCEMRKKTHFHILLEQSAKGTLPAHLPTPVEGEDEEKILDNLEDYYFLQPVPTRQRRILLRDAGVKKVDSEEKDECKDIRESRERCGCSCPGGICLPETCECALEGIKCQVDRQTFPCNCIVESCSNQQGRIEFNPLRVRSHFIHTLMRLEIQKKSTNDSAQTIFNSNERGSCCDCQNLMLSNAMMKEVKNHQDSWNRAIVNNPPVVSQNQVPFKLEPISALLPPTQYWSRCGDNQQIVDNGREFTELMPASTENSETYPPDEGTEGVVDSTPSSNFGEIIKKSIVETVSA</sequence>
<evidence type="ECO:0000256" key="1">
    <source>
        <dbReference type="ARBA" id="ARBA00004123"/>
    </source>
</evidence>
<comment type="subcellular location">
    <subcellularLocation>
        <location evidence="1">Nucleus</location>
    </subcellularLocation>
</comment>
<dbReference type="PRINTS" id="PR02031">
    <property type="entry name" value="CYSSERRICHNP"/>
</dbReference>
<dbReference type="PANTHER" id="PTHR13580:SF9">
    <property type="entry name" value="AXIN1 UP-REGULATED 1, ISOFORM A"/>
    <property type="match status" value="1"/>
</dbReference>
<keyword evidence="12" id="KW-1185">Reference proteome</keyword>
<dbReference type="PANTHER" id="PTHR13580">
    <property type="entry name" value="TGF-BETA INDUCED APOPTOSIS PROTEIN"/>
    <property type="match status" value="1"/>
</dbReference>
<evidence type="ECO:0000313" key="11">
    <source>
        <dbReference type="EMBL" id="CAD5119676.1"/>
    </source>
</evidence>
<dbReference type="InterPro" id="IPR023260">
    <property type="entry name" value="Cys/Ser-rich_nuc_prot"/>
</dbReference>
<evidence type="ECO:0000313" key="12">
    <source>
        <dbReference type="Proteomes" id="UP000549394"/>
    </source>
</evidence>
<evidence type="ECO:0000256" key="8">
    <source>
        <dbReference type="ARBA" id="ARBA00023242"/>
    </source>
</evidence>